<feature type="domain" description="Double-GTPase 2" evidence="3">
    <location>
        <begin position="277"/>
        <end position="458"/>
    </location>
</feature>
<keyword evidence="2" id="KW-1133">Transmembrane helix</keyword>
<gene>
    <name evidence="4" type="ORF">AB0H04_16960</name>
</gene>
<name>A0ABV3A9A9_9ACTN</name>
<evidence type="ECO:0000256" key="2">
    <source>
        <dbReference type="SAM" id="Phobius"/>
    </source>
</evidence>
<proteinExistence type="predicted"/>
<dbReference type="RefSeq" id="WP_244211481.1">
    <property type="nucleotide sequence ID" value="NZ_JBEXDP010000023.1"/>
</dbReference>
<keyword evidence="2" id="KW-0472">Membrane</keyword>
<evidence type="ECO:0000313" key="4">
    <source>
        <dbReference type="EMBL" id="MEU5708541.1"/>
    </source>
</evidence>
<feature type="transmembrane region" description="Helical" evidence="2">
    <location>
        <begin position="158"/>
        <end position="181"/>
    </location>
</feature>
<sequence length="566" mass="60759">MNAGGGDSDLHLVLQVLLALCGWSGLVAVTVCLFRTLWEFLGRGVRAVWRGLGPWQAGRLDPRLPGVGAAEPAEVAYWWRQSWADAASAARDGMRTLWRAFTDPWMDRTVRNLFRGRRPQGRWVRVPLGRFLLVALIAPGTAAGALIGAVLATVLLGWALLVFALLLGVVWLGWAAGVPLLRGLERGWALLRGLRMACPHPGCYAPVPLAVHRCPDCPARHAELRPGRYGALWHVCGCGRRLPATRLTGRGELSALCPRCEQILPEALATTRVVHTPLVGGTSAGKTMLMTAMVEGLLSWAREGRLRVEYATTADRGAHSGISRRLSESGWAHATTGGPPRALMLTVARGRRRRLLYLYDPMGESVSDAERVRAQGYLAHADGVVLVADVLADPTVRGRLGPADAERAQRARPSAQGPRTTYERLTGELAALTGRRRRLPVAAVVTKRDVLDRLTSLPGPGDGPIDDWLGDIGLGALVRALGHDFGAARYWAVSSHAATGTGPLESEQRRAAEPVLWLLAASGLRTGPLTGQAGGGAGRVPWPRRRPDSAPESGRDGDREGGYTPA</sequence>
<comment type="caution">
    <text evidence="4">The sequence shown here is derived from an EMBL/GenBank/DDBJ whole genome shotgun (WGS) entry which is preliminary data.</text>
</comment>
<keyword evidence="5" id="KW-1185">Reference proteome</keyword>
<feature type="transmembrane region" description="Helical" evidence="2">
    <location>
        <begin position="12"/>
        <end position="34"/>
    </location>
</feature>
<evidence type="ECO:0000313" key="5">
    <source>
        <dbReference type="Proteomes" id="UP001551011"/>
    </source>
</evidence>
<reference evidence="4 5" key="1">
    <citation type="submission" date="2024-06" db="EMBL/GenBank/DDBJ databases">
        <title>The Natural Products Discovery Center: Release of the First 8490 Sequenced Strains for Exploring Actinobacteria Biosynthetic Diversity.</title>
        <authorList>
            <person name="Kalkreuter E."/>
            <person name="Kautsar S.A."/>
            <person name="Yang D."/>
            <person name="Bader C.D."/>
            <person name="Teijaro C.N."/>
            <person name="Fluegel L."/>
            <person name="Davis C.M."/>
            <person name="Simpson J.R."/>
            <person name="Lauterbach L."/>
            <person name="Steele A.D."/>
            <person name="Gui C."/>
            <person name="Meng S."/>
            <person name="Li G."/>
            <person name="Viehrig K."/>
            <person name="Ye F."/>
            <person name="Su P."/>
            <person name="Kiefer A.F."/>
            <person name="Nichols A."/>
            <person name="Cepeda A.J."/>
            <person name="Yan W."/>
            <person name="Fan B."/>
            <person name="Jiang Y."/>
            <person name="Adhikari A."/>
            <person name="Zheng C.-J."/>
            <person name="Schuster L."/>
            <person name="Cowan T.M."/>
            <person name="Smanski M.J."/>
            <person name="Chevrette M.G."/>
            <person name="De Carvalho L.P.S."/>
            <person name="Shen B."/>
        </authorList>
    </citation>
    <scope>NUCLEOTIDE SEQUENCE [LARGE SCALE GENOMIC DNA]</scope>
    <source>
        <strain evidence="4 5">NPDC020594</strain>
    </source>
</reference>
<dbReference type="EMBL" id="JBFAEG010000011">
    <property type="protein sequence ID" value="MEU5708541.1"/>
    <property type="molecule type" value="Genomic_DNA"/>
</dbReference>
<feature type="compositionally biased region" description="Basic and acidic residues" evidence="1">
    <location>
        <begin position="545"/>
        <end position="566"/>
    </location>
</feature>
<dbReference type="Pfam" id="PF19993">
    <property type="entry name" value="DO-GTPase2"/>
    <property type="match status" value="1"/>
</dbReference>
<organism evidence="4 5">
    <name type="scientific">Streptomyces flaveolus</name>
    <dbReference type="NCBI Taxonomy" id="67297"/>
    <lineage>
        <taxon>Bacteria</taxon>
        <taxon>Bacillati</taxon>
        <taxon>Actinomycetota</taxon>
        <taxon>Actinomycetes</taxon>
        <taxon>Kitasatosporales</taxon>
        <taxon>Streptomycetaceae</taxon>
        <taxon>Streptomyces</taxon>
    </lineage>
</organism>
<evidence type="ECO:0000256" key="1">
    <source>
        <dbReference type="SAM" id="MobiDB-lite"/>
    </source>
</evidence>
<evidence type="ECO:0000259" key="3">
    <source>
        <dbReference type="Pfam" id="PF19993"/>
    </source>
</evidence>
<feature type="region of interest" description="Disordered" evidence="1">
    <location>
        <begin position="527"/>
        <end position="566"/>
    </location>
</feature>
<accession>A0ABV3A9A9</accession>
<feature type="transmembrane region" description="Helical" evidence="2">
    <location>
        <begin position="131"/>
        <end position="152"/>
    </location>
</feature>
<keyword evidence="2" id="KW-0812">Transmembrane</keyword>
<feature type="region of interest" description="Disordered" evidence="1">
    <location>
        <begin position="399"/>
        <end position="420"/>
    </location>
</feature>
<protein>
    <recommendedName>
        <fullName evidence="3">Double-GTPase 2 domain-containing protein</fullName>
    </recommendedName>
</protein>
<dbReference type="InterPro" id="IPR045528">
    <property type="entry name" value="DO-GTPase2"/>
</dbReference>
<dbReference type="Proteomes" id="UP001551011">
    <property type="component" value="Unassembled WGS sequence"/>
</dbReference>